<reference evidence="2 3" key="1">
    <citation type="journal article" date="2000" name="DNA Res.">
        <title>Complete genome structure of the nitrogen-fixing symbiotic bacterium Mesorhizobium loti.</title>
        <authorList>
            <person name="Kaneko T."/>
            <person name="Nakamura Y."/>
            <person name="Sato S."/>
            <person name="Asamizu E."/>
            <person name="Kato T."/>
            <person name="Sasamoto S."/>
            <person name="Watanabe A."/>
            <person name="Idesawa K."/>
            <person name="Ishikawa A."/>
            <person name="Kawashima K."/>
            <person name="Kimura T."/>
            <person name="Kishida Y."/>
            <person name="Kiyokawa C."/>
            <person name="Kohara M."/>
            <person name="Matsumoto M."/>
            <person name="Matsuno A."/>
            <person name="Mochizuki Y."/>
            <person name="Nakayama S."/>
            <person name="Nakazaki N."/>
            <person name="Shimpo S."/>
            <person name="Sugimoto M."/>
            <person name="Takeuchi C."/>
            <person name="Yamada M."/>
            <person name="Tabata S."/>
        </authorList>
    </citation>
    <scope>NUCLEOTIDE SEQUENCE [LARGE SCALE GENOMIC DNA]</scope>
    <source>
        <strain evidence="3">LMG 29417 / CECT 9101 / MAFF 303099</strain>
    </source>
</reference>
<proteinExistence type="predicted"/>
<feature type="coiled-coil region" evidence="1">
    <location>
        <begin position="55"/>
        <end position="89"/>
    </location>
</feature>
<accession>Q98MR9</accession>
<dbReference type="AlphaFoldDB" id="Q98MR9"/>
<sequence length="109" mass="11314">MSILSKFLRNLFRKGVSHMSAIDYAELAKSLETGATLIKEAATEFGSAATQAAQIDKLTADNATLTSQLQTAQTDLAASQAQVADLVAKSNANNDALAAVLAPPAPPQQ</sequence>
<dbReference type="Proteomes" id="UP000000552">
    <property type="component" value="Chromosome"/>
</dbReference>
<evidence type="ECO:0000313" key="2">
    <source>
        <dbReference type="EMBL" id="BAB48044.1"/>
    </source>
</evidence>
<protein>
    <submittedName>
        <fullName evidence="2">Mll0465 protein</fullName>
    </submittedName>
</protein>
<evidence type="ECO:0000256" key="1">
    <source>
        <dbReference type="SAM" id="Coils"/>
    </source>
</evidence>
<dbReference type="KEGG" id="mlo:mll0465"/>
<keyword evidence="1" id="KW-0175">Coiled coil</keyword>
<gene>
    <name evidence="2" type="ordered locus">mll0465</name>
</gene>
<organism evidence="2 3">
    <name type="scientific">Mesorhizobium japonicum (strain LMG 29417 / CECT 9101 / MAFF 303099)</name>
    <name type="common">Mesorhizobium loti (strain MAFF 303099)</name>
    <dbReference type="NCBI Taxonomy" id="266835"/>
    <lineage>
        <taxon>Bacteria</taxon>
        <taxon>Pseudomonadati</taxon>
        <taxon>Pseudomonadota</taxon>
        <taxon>Alphaproteobacteria</taxon>
        <taxon>Hyphomicrobiales</taxon>
        <taxon>Phyllobacteriaceae</taxon>
        <taxon>Mesorhizobium</taxon>
    </lineage>
</organism>
<dbReference type="EMBL" id="BA000012">
    <property type="protein sequence ID" value="BAB48044.1"/>
    <property type="molecule type" value="Genomic_DNA"/>
</dbReference>
<dbReference type="HOGENOM" id="CLU_2181806_0_0_5"/>
<evidence type="ECO:0000313" key="3">
    <source>
        <dbReference type="Proteomes" id="UP000000552"/>
    </source>
</evidence>
<name>Q98MR9_RHILO</name>